<dbReference type="FunFam" id="3.30.505.10:FF:000002">
    <property type="entry name" value="Tensin 1"/>
    <property type="match status" value="1"/>
</dbReference>
<dbReference type="CDD" id="cd01213">
    <property type="entry name" value="PTB_tensin"/>
    <property type="match status" value="1"/>
</dbReference>
<dbReference type="InterPro" id="IPR035012">
    <property type="entry name" value="Tensin-like_SH2"/>
</dbReference>
<dbReference type="InterPro" id="IPR051484">
    <property type="entry name" value="Tensin_PTEN_phosphatase"/>
</dbReference>
<evidence type="ECO:0000313" key="12">
    <source>
        <dbReference type="WBParaSite" id="TMUE_1000003826.1"/>
    </source>
</evidence>
<feature type="region of interest" description="Disordered" evidence="9">
    <location>
        <begin position="704"/>
        <end position="725"/>
    </location>
</feature>
<feature type="region of interest" description="Disordered" evidence="9">
    <location>
        <begin position="542"/>
        <end position="573"/>
    </location>
</feature>
<dbReference type="WBParaSite" id="TMUE_1000003826.2">
    <property type="protein sequence ID" value="TMUE_1000003826.2"/>
    <property type="gene ID" value="WBGene00287765"/>
</dbReference>
<dbReference type="STRING" id="70415.A0A5S6Q928"/>
<dbReference type="InterPro" id="IPR011993">
    <property type="entry name" value="PH-like_dom_sf"/>
</dbReference>
<dbReference type="Gene3D" id="3.30.505.10">
    <property type="entry name" value="SH2 domain"/>
    <property type="match status" value="1"/>
</dbReference>
<evidence type="ECO:0000256" key="5">
    <source>
        <dbReference type="ARBA" id="ARBA00022912"/>
    </source>
</evidence>
<reference evidence="12" key="2">
    <citation type="submission" date="2019-12" db="UniProtKB">
        <authorList>
            <consortium name="WormBaseParasite"/>
        </authorList>
    </citation>
    <scope>IDENTIFICATION</scope>
</reference>
<feature type="domain" description="SH2" evidence="10">
    <location>
        <begin position="808"/>
        <end position="914"/>
    </location>
</feature>
<organism evidence="11 12">
    <name type="scientific">Trichuris muris</name>
    <name type="common">Mouse whipworm</name>
    <dbReference type="NCBI Taxonomy" id="70415"/>
    <lineage>
        <taxon>Eukaryota</taxon>
        <taxon>Metazoa</taxon>
        <taxon>Ecdysozoa</taxon>
        <taxon>Nematoda</taxon>
        <taxon>Enoplea</taxon>
        <taxon>Dorylaimia</taxon>
        <taxon>Trichinellida</taxon>
        <taxon>Trichuridae</taxon>
        <taxon>Trichuris</taxon>
    </lineage>
</organism>
<dbReference type="CDD" id="cd09927">
    <property type="entry name" value="SH2_Tensin_like"/>
    <property type="match status" value="1"/>
</dbReference>
<evidence type="ECO:0000256" key="7">
    <source>
        <dbReference type="ARBA" id="ARBA00022999"/>
    </source>
</evidence>
<keyword evidence="6" id="KW-0965">Cell junction</keyword>
<evidence type="ECO:0000313" key="13">
    <source>
        <dbReference type="WBParaSite" id="TMUE_1000003826.2"/>
    </source>
</evidence>
<evidence type="ECO:0000313" key="11">
    <source>
        <dbReference type="Proteomes" id="UP000046395"/>
    </source>
</evidence>
<evidence type="ECO:0000256" key="2">
    <source>
        <dbReference type="ARBA" id="ARBA00007881"/>
    </source>
</evidence>
<dbReference type="SMART" id="SM00462">
    <property type="entry name" value="PTB"/>
    <property type="match status" value="1"/>
</dbReference>
<feature type="region of interest" description="Disordered" evidence="9">
    <location>
        <begin position="89"/>
        <end position="114"/>
    </location>
</feature>
<evidence type="ECO:0000256" key="6">
    <source>
        <dbReference type="ARBA" id="ARBA00022949"/>
    </source>
</evidence>
<dbReference type="InterPro" id="IPR036860">
    <property type="entry name" value="SH2_dom_sf"/>
</dbReference>
<comment type="subcellular location">
    <subcellularLocation>
        <location evidence="1">Cell junction</location>
    </subcellularLocation>
</comment>
<sequence length="1077" mass="118122">MSTNCLDNVLCCVKVDSQRSQKDTLAGVDANENLSMHAYASHRNNPLDMSVWQHHPTTANNLPEEQVEIPVVTDVRGKRASIDIVTEGNLPSITPSDGSPYTWSSGQRKEHSGYRMHPPALLSRKVTDSNYGPFESPYRQAVIPPSRRALSPVKYHHLRQGALSPAAEKSDIDVDLVGEDRYDPQSRAFSYVPAQSLVEHFRSPKKPTKLVATYKYTHGQDASAAAPEDAADWVQSLETPTDIQQQPLQSVQQPNFDDLCNPNFYLNFGGSAEEPIWSAHTELSTIPRSWSAPAAVSSKANKPAVLNNLPALSFHQPVVPATYKQQKGDHPQQVDQAAVEARLTPTYRSYQDDQLNRMHAEPTPSYFSRELTKAPMTASVQQPLFIDQRNSPFLSPQNHFPFDKYESHFSKRSESARSPLCTSNGFLLADQCRPPSAQCVFASAEGEAHSAASYVAAERDPLLLSAFQHPLYMADQRDQGGGSIYGSSLPSDWSVSSATNAESWLDKQMQKLKLRQELTDPHLRRRREQERLLLEELKQVHEDRVARSTRQESDYTVEGLGSKSGPSGGDDRSLYAVVSKVPTPVRDSNLGRVQTGPDNADYPGVGPLLVTDGSVLLSPVDHSTPSALHNGIGNSHAYPRPTELQNSDTLTPKLLSSPKSILKKSKPAGAQSLLSPVADDAHLGQQGSLGAQLNDGSYVSRNYASPSNHFPRPSKVRSDTPSFPLRRMETPLPYHPLLYADAGGADAPQNRVPSRVGPAYLHSGSIRSPSPGSHYYAHSVRSSLTSLLEPMDVVHHHPVFVKDTSKYWYKPSISREEAISVLKDKQPGAFIIRDSNSFPGAFGLALKVAVPPPGVLTKSNDRSELVRHFLIETTAKGVKLKGCNNEPVFGSLAALVYQHSMTPLALPCKLLLPEYDPALSVEQITTAQQLLDQGAACNVTYLFSNETESLTGPEAVRRTVDVTLTTAAAKKLDPIVVHLKVSSQGITITDNARKKFFRRHYPVPTITHCSVDPENRQWSVAGAVPATIFGFVARKSVAKSENVCHIFAELEPEQPASAIVNFISRVILSPRQIIASD</sequence>
<evidence type="ECO:0000256" key="9">
    <source>
        <dbReference type="SAM" id="MobiDB-lite"/>
    </source>
</evidence>
<dbReference type="Pfam" id="PF08416">
    <property type="entry name" value="PTB"/>
    <property type="match status" value="1"/>
</dbReference>
<comment type="similarity">
    <text evidence="2">Belongs to the PTEN phosphatase protein family.</text>
</comment>
<dbReference type="Proteomes" id="UP000046395">
    <property type="component" value="Unassembled WGS sequence"/>
</dbReference>
<keyword evidence="4" id="KW-0378">Hydrolase</keyword>
<keyword evidence="3" id="KW-0597">Phosphoprotein</keyword>
<dbReference type="SUPFAM" id="SSF55550">
    <property type="entry name" value="SH2 domain"/>
    <property type="match status" value="1"/>
</dbReference>
<feature type="region of interest" description="Disordered" evidence="9">
    <location>
        <begin position="626"/>
        <end position="653"/>
    </location>
</feature>
<dbReference type="SMART" id="SM00252">
    <property type="entry name" value="SH2"/>
    <property type="match status" value="1"/>
</dbReference>
<keyword evidence="11" id="KW-1185">Reference proteome</keyword>
<protein>
    <submittedName>
        <fullName evidence="12 13">SH2 domain-containing protein</fullName>
    </submittedName>
</protein>
<evidence type="ECO:0000256" key="4">
    <source>
        <dbReference type="ARBA" id="ARBA00022801"/>
    </source>
</evidence>
<dbReference type="InterPro" id="IPR013625">
    <property type="entry name" value="PTB"/>
</dbReference>
<name>A0A5S6Q928_TRIMR</name>
<dbReference type="InterPro" id="IPR033929">
    <property type="entry name" value="Tensin_PTB"/>
</dbReference>
<keyword evidence="5" id="KW-0904">Protein phosphatase</keyword>
<proteinExistence type="inferred from homology"/>
<dbReference type="InterPro" id="IPR000980">
    <property type="entry name" value="SH2"/>
</dbReference>
<evidence type="ECO:0000256" key="3">
    <source>
        <dbReference type="ARBA" id="ARBA00022553"/>
    </source>
</evidence>
<feature type="compositionally biased region" description="Polar residues" evidence="9">
    <location>
        <begin position="89"/>
        <end position="106"/>
    </location>
</feature>
<evidence type="ECO:0000259" key="10">
    <source>
        <dbReference type="PROSITE" id="PS50001"/>
    </source>
</evidence>
<keyword evidence="7 8" id="KW-0727">SH2 domain</keyword>
<dbReference type="PANTHER" id="PTHR45734:SF10">
    <property type="entry name" value="BLISTERY, ISOFORM A"/>
    <property type="match status" value="1"/>
</dbReference>
<dbReference type="InterPro" id="IPR006020">
    <property type="entry name" value="PTB/PI_dom"/>
</dbReference>
<dbReference type="AlphaFoldDB" id="A0A5S6Q928"/>
<dbReference type="Gene3D" id="2.30.29.30">
    <property type="entry name" value="Pleckstrin-homology domain (PH domain)/Phosphotyrosine-binding domain (PTB)"/>
    <property type="match status" value="1"/>
</dbReference>
<feature type="compositionally biased region" description="Basic and acidic residues" evidence="9">
    <location>
        <begin position="542"/>
        <end position="553"/>
    </location>
</feature>
<dbReference type="Pfam" id="PF00017">
    <property type="entry name" value="SH2"/>
    <property type="match status" value="1"/>
</dbReference>
<dbReference type="GO" id="GO:0004721">
    <property type="term" value="F:phosphoprotein phosphatase activity"/>
    <property type="evidence" value="ECO:0007669"/>
    <property type="project" value="UniProtKB-KW"/>
</dbReference>
<reference evidence="11" key="1">
    <citation type="submission" date="2014-03" db="EMBL/GenBank/DDBJ databases">
        <title>The whipworm genome and dual-species transcriptomics of an intimate host-pathogen interaction.</title>
        <authorList>
            <person name="Foth B.J."/>
            <person name="Tsai I.J."/>
            <person name="Reid A.J."/>
            <person name="Bancroft A.J."/>
            <person name="Nichol S."/>
            <person name="Tracey A."/>
            <person name="Holroyd N."/>
            <person name="Cotton J.A."/>
            <person name="Stanley E.J."/>
            <person name="Zarowiecki M."/>
            <person name="Liu J.Z."/>
            <person name="Huckvale T."/>
            <person name="Cooper P.J."/>
            <person name="Grencis R.K."/>
            <person name="Berriman M."/>
        </authorList>
    </citation>
    <scope>NUCLEOTIDE SEQUENCE [LARGE SCALE GENOMIC DNA]</scope>
    <source>
        <strain evidence="11">Edinburgh</strain>
    </source>
</reference>
<dbReference type="PANTHER" id="PTHR45734">
    <property type="entry name" value="TENSIN"/>
    <property type="match status" value="1"/>
</dbReference>
<dbReference type="PROSITE" id="PS50001">
    <property type="entry name" value="SH2"/>
    <property type="match status" value="1"/>
</dbReference>
<evidence type="ECO:0000256" key="8">
    <source>
        <dbReference type="PROSITE-ProRule" id="PRU00191"/>
    </source>
</evidence>
<accession>A0A5S6Q928</accession>
<dbReference type="SUPFAM" id="SSF50729">
    <property type="entry name" value="PH domain-like"/>
    <property type="match status" value="1"/>
</dbReference>
<dbReference type="GO" id="GO:0005925">
    <property type="term" value="C:focal adhesion"/>
    <property type="evidence" value="ECO:0007669"/>
    <property type="project" value="TreeGrafter"/>
</dbReference>
<dbReference type="WBParaSite" id="TMUE_1000003826.1">
    <property type="protein sequence ID" value="TMUE_1000003826.1"/>
    <property type="gene ID" value="WBGene00287765"/>
</dbReference>
<evidence type="ECO:0000256" key="1">
    <source>
        <dbReference type="ARBA" id="ARBA00004282"/>
    </source>
</evidence>